<accession>A0AAD4W1R3</accession>
<dbReference type="AlphaFoldDB" id="A0AAD4W1R3"/>
<evidence type="ECO:0000313" key="2">
    <source>
        <dbReference type="Proteomes" id="UP001054821"/>
    </source>
</evidence>
<protein>
    <submittedName>
        <fullName evidence="1">Uncharacterized protein</fullName>
    </submittedName>
</protein>
<comment type="caution">
    <text evidence="1">The sequence shown here is derived from an EMBL/GenBank/DDBJ whole genome shotgun (WGS) entry which is preliminary data.</text>
</comment>
<evidence type="ECO:0000313" key="1">
    <source>
        <dbReference type="EMBL" id="KAI5334474.1"/>
    </source>
</evidence>
<proteinExistence type="predicted"/>
<organism evidence="1 2">
    <name type="scientific">Prunus dulcis</name>
    <name type="common">Almond</name>
    <name type="synonym">Amygdalus dulcis</name>
    <dbReference type="NCBI Taxonomy" id="3755"/>
    <lineage>
        <taxon>Eukaryota</taxon>
        <taxon>Viridiplantae</taxon>
        <taxon>Streptophyta</taxon>
        <taxon>Embryophyta</taxon>
        <taxon>Tracheophyta</taxon>
        <taxon>Spermatophyta</taxon>
        <taxon>Magnoliopsida</taxon>
        <taxon>eudicotyledons</taxon>
        <taxon>Gunneridae</taxon>
        <taxon>Pentapetalae</taxon>
        <taxon>rosids</taxon>
        <taxon>fabids</taxon>
        <taxon>Rosales</taxon>
        <taxon>Rosaceae</taxon>
        <taxon>Amygdaloideae</taxon>
        <taxon>Amygdaleae</taxon>
        <taxon>Prunus</taxon>
    </lineage>
</organism>
<sequence length="81" mass="9721">MRKWQEKLIRVLEKEFLIYNYENGKAREQLKLSVLQGQQNKSKQDEDIAMKQLAEQVDDNFLRASMIWIWYFPLSEGEGEP</sequence>
<dbReference type="Proteomes" id="UP001054821">
    <property type="component" value="Chromosome 4"/>
</dbReference>
<gene>
    <name evidence="1" type="ORF">L3X38_024607</name>
</gene>
<name>A0AAD4W1R3_PRUDU</name>
<dbReference type="EMBL" id="JAJFAZ020000004">
    <property type="protein sequence ID" value="KAI5334474.1"/>
    <property type="molecule type" value="Genomic_DNA"/>
</dbReference>
<keyword evidence="2" id="KW-1185">Reference proteome</keyword>
<reference evidence="1 2" key="1">
    <citation type="journal article" date="2022" name="G3 (Bethesda)">
        <title>Whole-genome sequence and methylome profiling of the almond [Prunus dulcis (Mill.) D.A. Webb] cultivar 'Nonpareil'.</title>
        <authorList>
            <person name="D'Amico-Willman K.M."/>
            <person name="Ouma W.Z."/>
            <person name="Meulia T."/>
            <person name="Sideli G.M."/>
            <person name="Gradziel T.M."/>
            <person name="Fresnedo-Ramirez J."/>
        </authorList>
    </citation>
    <scope>NUCLEOTIDE SEQUENCE [LARGE SCALE GENOMIC DNA]</scope>
    <source>
        <strain evidence="1">Clone GOH B32 T37-40</strain>
    </source>
</reference>